<reference evidence="8" key="1">
    <citation type="submission" date="2021-02" db="EMBL/GenBank/DDBJ databases">
        <authorList>
            <person name="Nowell W R."/>
        </authorList>
    </citation>
    <scope>NUCLEOTIDE SEQUENCE</scope>
</reference>
<proteinExistence type="inferred from homology"/>
<evidence type="ECO:0000313" key="9">
    <source>
        <dbReference type="Proteomes" id="UP000663824"/>
    </source>
</evidence>
<accession>A0A816RQQ0</accession>
<sequence>MASFEPIIVIFGSSKSIASTSLRLPVSLLFAFDVKSLEEIVNASSKLTDTCLPRFFIILLDFIDKDLLLRLHENHRVQSIYKHCIMSSDSQQQINRMTNSFRQLTLDLSNDIVYFLTAEGEKQIALEQISLVKIYYQQARILKQWIMSFFKAETCHILLISLNSSQENLDSAQQRLQQVCTKIGFSSAVIRQLNDYIPNSERNSVLLPYAELLFRNEDPHYLCQLIKQLSPIRLYLYGNKLCDLSEWSKLMIATEKEIMEDEDDWCAFLENDYVEDEVKWNFGFIFGQGWKLSRVSPLDFNELHENLRFHSALRRAYSTFAQRQVEVTADIFDWHQNCIKKRYLQEEPELIHGQKGTKYDSGWEKFNLEFSRRHLFRNLSYFDYNGLDSSKNKSISFIWLDEILRDSEFQFQQIVEPFQWQFFDNVSSCVLFLEKQLREQRYVFLVTSGVLGKELFISGLCVMNQIFATYIYCAQLGPNLNWSRDYSKVRGIYNDSNKLAYQLKRDYKQLQTALGICETECCTVSKITNEKQILQNVEEVNLPLPLPLIIYDQEHAHLFMAHQRTIDTVLCMPHTLESKAEMLAEFRHAYSDNHEALAQIDNFENTYNSNAAVQWYTRDSFVWRTINQALRSSNVESMFKLRYILTDLYAHLQESYYQKHLSFQMLTPEIFYRGQMMSREEFNTFKTLQGNIIAINTFLSTTASMQIALMYAGQYYENLDLVSVVFHIETNMEALVRPYANISHYSPFRDEEETLFAMGSVFRVGNIRQLPNTDYVWTIHLKSIGQTDSKFSKIHLTTA</sequence>
<evidence type="ECO:0000256" key="6">
    <source>
        <dbReference type="RuleBase" id="RU361228"/>
    </source>
</evidence>
<dbReference type="EMBL" id="CAJNOW010017374">
    <property type="protein sequence ID" value="CAF1656967.1"/>
    <property type="molecule type" value="Genomic_DNA"/>
</dbReference>
<keyword evidence="3 6" id="KW-0808">Transferase</keyword>
<dbReference type="GO" id="GO:0106274">
    <property type="term" value="F:NAD+-protein-arginine ADP-ribosyltransferase activity"/>
    <property type="evidence" value="ECO:0007669"/>
    <property type="project" value="UniProtKB-EC"/>
</dbReference>
<dbReference type="InterPro" id="IPR000768">
    <property type="entry name" value="ART"/>
</dbReference>
<name>A0A816RQQ0_9BILA</name>
<evidence type="ECO:0000256" key="5">
    <source>
        <dbReference type="ARBA" id="ARBA00047597"/>
    </source>
</evidence>
<dbReference type="OrthoDB" id="9978873at2759"/>
<keyword evidence="2 6" id="KW-0328">Glycosyltransferase</keyword>
<comment type="catalytic activity">
    <reaction evidence="5 6">
        <text>L-arginyl-[protein] + NAD(+) = N(omega)-(ADP-D-ribosyl)-L-arginyl-[protein] + nicotinamide + H(+)</text>
        <dbReference type="Rhea" id="RHEA:19149"/>
        <dbReference type="Rhea" id="RHEA-COMP:10532"/>
        <dbReference type="Rhea" id="RHEA-COMP:15087"/>
        <dbReference type="ChEBI" id="CHEBI:15378"/>
        <dbReference type="ChEBI" id="CHEBI:17154"/>
        <dbReference type="ChEBI" id="CHEBI:29965"/>
        <dbReference type="ChEBI" id="CHEBI:57540"/>
        <dbReference type="ChEBI" id="CHEBI:142554"/>
        <dbReference type="EC" id="2.4.2.31"/>
    </reaction>
</comment>
<evidence type="ECO:0000313" key="7">
    <source>
        <dbReference type="EMBL" id="CAF1656967.1"/>
    </source>
</evidence>
<dbReference type="PROSITE" id="PS51996">
    <property type="entry name" value="TR_MART"/>
    <property type="match status" value="1"/>
</dbReference>
<dbReference type="EMBL" id="CAJNRE010008825">
    <property type="protein sequence ID" value="CAF2076305.1"/>
    <property type="molecule type" value="Genomic_DNA"/>
</dbReference>
<dbReference type="SUPFAM" id="SSF56399">
    <property type="entry name" value="ADP-ribosylation"/>
    <property type="match status" value="1"/>
</dbReference>
<evidence type="ECO:0000256" key="4">
    <source>
        <dbReference type="ARBA" id="ARBA00022695"/>
    </source>
</evidence>
<dbReference type="Proteomes" id="UP000663834">
    <property type="component" value="Unassembled WGS sequence"/>
</dbReference>
<dbReference type="AlphaFoldDB" id="A0A816RQQ0"/>
<organism evidence="8 9">
    <name type="scientific">Rotaria magnacalcarata</name>
    <dbReference type="NCBI Taxonomy" id="392030"/>
    <lineage>
        <taxon>Eukaryota</taxon>
        <taxon>Metazoa</taxon>
        <taxon>Spiralia</taxon>
        <taxon>Gnathifera</taxon>
        <taxon>Rotifera</taxon>
        <taxon>Eurotatoria</taxon>
        <taxon>Bdelloidea</taxon>
        <taxon>Philodinida</taxon>
        <taxon>Philodinidae</taxon>
        <taxon>Rotaria</taxon>
    </lineage>
</organism>
<dbReference type="Pfam" id="PF01129">
    <property type="entry name" value="ART"/>
    <property type="match status" value="1"/>
</dbReference>
<keyword evidence="4" id="KW-0548">Nucleotidyltransferase</keyword>
<keyword evidence="6" id="KW-0521">NADP</keyword>
<dbReference type="Gene3D" id="3.90.176.10">
    <property type="entry name" value="Toxin ADP-ribosyltransferase, Chain A, domain 1"/>
    <property type="match status" value="1"/>
</dbReference>
<dbReference type="GO" id="GO:0016779">
    <property type="term" value="F:nucleotidyltransferase activity"/>
    <property type="evidence" value="ECO:0007669"/>
    <property type="project" value="UniProtKB-KW"/>
</dbReference>
<comment type="caution">
    <text evidence="8">The sequence shown here is derived from an EMBL/GenBank/DDBJ whole genome shotgun (WGS) entry which is preliminary data.</text>
</comment>
<evidence type="ECO:0000256" key="1">
    <source>
        <dbReference type="ARBA" id="ARBA00009558"/>
    </source>
</evidence>
<protein>
    <recommendedName>
        <fullName evidence="6">NAD(P)(+)--arginine ADP-ribosyltransferase</fullName>
        <ecNumber evidence="6">2.4.2.31</ecNumber>
    </recommendedName>
    <alternativeName>
        <fullName evidence="6">Mono(ADP-ribosyl)transferase</fullName>
    </alternativeName>
</protein>
<dbReference type="Proteomes" id="UP000663824">
    <property type="component" value="Unassembled WGS sequence"/>
</dbReference>
<comment type="similarity">
    <text evidence="1 6">Belongs to the Arg-specific ADP-ribosyltransferase family.</text>
</comment>
<evidence type="ECO:0000256" key="2">
    <source>
        <dbReference type="ARBA" id="ARBA00022676"/>
    </source>
</evidence>
<keyword evidence="6" id="KW-0520">NAD</keyword>
<dbReference type="EC" id="2.4.2.31" evidence="6"/>
<evidence type="ECO:0000256" key="3">
    <source>
        <dbReference type="ARBA" id="ARBA00022679"/>
    </source>
</evidence>
<evidence type="ECO:0000313" key="8">
    <source>
        <dbReference type="EMBL" id="CAF2076305.1"/>
    </source>
</evidence>
<gene>
    <name evidence="7" type="ORF">KQP761_LOCUS31175</name>
    <name evidence="8" type="ORF">MBJ925_LOCUS17637</name>
</gene>